<evidence type="ECO:0000256" key="1">
    <source>
        <dbReference type="SAM" id="SignalP"/>
    </source>
</evidence>
<dbReference type="RefSeq" id="WP_136899826.1">
    <property type="nucleotide sequence ID" value="NZ_SUME01000001.1"/>
</dbReference>
<feature type="signal peptide" evidence="1">
    <location>
        <begin position="1"/>
        <end position="22"/>
    </location>
</feature>
<keyword evidence="1" id="KW-0732">Signal</keyword>
<dbReference type="PANTHER" id="PTHR40446">
    <property type="entry name" value="N-ACETYLGLUCOSAMINE-1-PHOSPHODIESTER ALPHA-N-ACETYLGLUCOSAMINIDASE"/>
    <property type="match status" value="1"/>
</dbReference>
<dbReference type="PANTHER" id="PTHR40446:SF2">
    <property type="entry name" value="N-ACETYLGLUCOSAMINE-1-PHOSPHODIESTER ALPHA-N-ACETYLGLUCOSAMINIDASE"/>
    <property type="match status" value="1"/>
</dbReference>
<dbReference type="Pfam" id="PF16389">
    <property type="entry name" value="DUF4998"/>
    <property type="match status" value="1"/>
</dbReference>
<dbReference type="OrthoDB" id="9809781at2"/>
<proteinExistence type="predicted"/>
<reference evidence="3 4" key="1">
    <citation type="submission" date="2019-04" db="EMBL/GenBank/DDBJ databases">
        <title>Sphingobacterium olei sp. nov., isolated from oil-contaminated soil.</title>
        <authorList>
            <person name="Liu B."/>
        </authorList>
    </citation>
    <scope>NUCLEOTIDE SEQUENCE [LARGE SCALE GENOMIC DNA]</scope>
    <source>
        <strain evidence="3 4">HAL-9</strain>
    </source>
</reference>
<organism evidence="3 4">
    <name type="scientific">Sphingobacterium olei</name>
    <dbReference type="NCBI Taxonomy" id="2571155"/>
    <lineage>
        <taxon>Bacteria</taxon>
        <taxon>Pseudomonadati</taxon>
        <taxon>Bacteroidota</taxon>
        <taxon>Sphingobacteriia</taxon>
        <taxon>Sphingobacteriales</taxon>
        <taxon>Sphingobacteriaceae</taxon>
        <taxon>Sphingobacterium</taxon>
    </lineage>
</organism>
<feature type="chain" id="PRO_5020256179" description="Phosphodiester glycosidase domain-containing protein" evidence="1">
    <location>
        <begin position="23"/>
        <end position="491"/>
    </location>
</feature>
<evidence type="ECO:0000313" key="4">
    <source>
        <dbReference type="Proteomes" id="UP000306808"/>
    </source>
</evidence>
<evidence type="ECO:0000259" key="2">
    <source>
        <dbReference type="Pfam" id="PF09992"/>
    </source>
</evidence>
<accession>A0A4U0P743</accession>
<name>A0A4U0P743_9SPHI</name>
<dbReference type="AlphaFoldDB" id="A0A4U0P743"/>
<dbReference type="Pfam" id="PF09992">
    <property type="entry name" value="NAGPA"/>
    <property type="match status" value="1"/>
</dbReference>
<protein>
    <recommendedName>
        <fullName evidence="2">Phosphodiester glycosidase domain-containing protein</fullName>
    </recommendedName>
</protein>
<dbReference type="Proteomes" id="UP000306808">
    <property type="component" value="Unassembled WGS sequence"/>
</dbReference>
<evidence type="ECO:0000313" key="3">
    <source>
        <dbReference type="EMBL" id="TJZ63283.1"/>
    </source>
</evidence>
<feature type="domain" description="Phosphodiester glycosidase" evidence="2">
    <location>
        <begin position="313"/>
        <end position="487"/>
    </location>
</feature>
<sequence>MVTFIRKGLLLFIVALSFVTCGKEQIQEELETLLPEYAKGATIKTGQNQVKLSFMIAEGISACEVFWNKRQESIKIDIGTDRNKTIEQVIEHLPEGNYTFEIITTDERNLTSGLVLSTQVYGEKYIETLSNRTVRELGFFYNEEPYIDWAASSTTEVGIDLFYTTVDNEERKIRIDKADRKSVLPDYKPNTAIQYLTRYLPEKASLDTFSSRTVVIPPPTYYASSVGRIISGSGMVSHVYSHSFTALSESVSYASVRFENRSKQPLSIYILRADLKDPKVKISALMPNNRTNFGLQTVRAMIEARHNSGETILAGTNADFFDWEPVSGVPWGPIFVNGNVIKNTAKNPGITYFAIKKDGTPSIGGFSSLPVANHADMQDLVGGGVRLIAQGKMLPFQDLEKHPRTVVGYTKDRVVYILVIDGRQSSHSVGMTYSELAQIMFSIGVEEAINLDGGGSSTMVVKNNNAFGIVNKHSDASPRAVANGLGISLKN</sequence>
<keyword evidence="4" id="KW-1185">Reference proteome</keyword>
<dbReference type="InterPro" id="IPR018711">
    <property type="entry name" value="NAGPA"/>
</dbReference>
<dbReference type="EMBL" id="SUME01000001">
    <property type="protein sequence ID" value="TJZ63283.1"/>
    <property type="molecule type" value="Genomic_DNA"/>
</dbReference>
<comment type="caution">
    <text evidence="3">The sequence shown here is derived from an EMBL/GenBank/DDBJ whole genome shotgun (WGS) entry which is preliminary data.</text>
</comment>
<gene>
    <name evidence="3" type="ORF">FAZ15_03090</name>
</gene>